<proteinExistence type="predicted"/>
<organism evidence="1 2">
    <name type="scientific">Rhodocytophaga aerolata</name>
    <dbReference type="NCBI Taxonomy" id="455078"/>
    <lineage>
        <taxon>Bacteria</taxon>
        <taxon>Pseudomonadati</taxon>
        <taxon>Bacteroidota</taxon>
        <taxon>Cytophagia</taxon>
        <taxon>Cytophagales</taxon>
        <taxon>Rhodocytophagaceae</taxon>
        <taxon>Rhodocytophaga</taxon>
    </lineage>
</organism>
<gene>
    <name evidence="1" type="ORF">Q0590_10650</name>
</gene>
<evidence type="ECO:0008006" key="3">
    <source>
        <dbReference type="Google" id="ProtNLM"/>
    </source>
</evidence>
<sequence length="173" mass="19581">MATLLFFLILLLLLVALLPIRVEINTEKQMYGQVVIWGICRISGEATGTSWYLHIQLPFFQRKINLLKGNVLSAKKSSQPHVPKKSVLSMPSPLQLVKAFRLQTLVWSLDTGDYLHNARLYPVFGLLSRGPLQLSINFSGQNILILKAYTSLYKLAAAFLKAHAFLTIYKKEH</sequence>
<reference evidence="1" key="1">
    <citation type="submission" date="2023-07" db="EMBL/GenBank/DDBJ databases">
        <title>The genome sequence of Rhodocytophaga aerolata KACC 12507.</title>
        <authorList>
            <person name="Zhang X."/>
        </authorList>
    </citation>
    <scope>NUCLEOTIDE SEQUENCE</scope>
    <source>
        <strain evidence="1">KACC 12507</strain>
    </source>
</reference>
<dbReference type="EMBL" id="JAUKPO010000005">
    <property type="protein sequence ID" value="MDO1446713.1"/>
    <property type="molecule type" value="Genomic_DNA"/>
</dbReference>
<comment type="caution">
    <text evidence="1">The sequence shown here is derived from an EMBL/GenBank/DDBJ whole genome shotgun (WGS) entry which is preliminary data.</text>
</comment>
<dbReference type="RefSeq" id="WP_302037518.1">
    <property type="nucleotide sequence ID" value="NZ_JAUKPO010000005.1"/>
</dbReference>
<accession>A0ABT8R675</accession>
<protein>
    <recommendedName>
        <fullName evidence="3">DUF2953 domain-containing protein</fullName>
    </recommendedName>
</protein>
<evidence type="ECO:0000313" key="2">
    <source>
        <dbReference type="Proteomes" id="UP001168528"/>
    </source>
</evidence>
<name>A0ABT8R675_9BACT</name>
<keyword evidence="2" id="KW-1185">Reference proteome</keyword>
<dbReference type="Proteomes" id="UP001168528">
    <property type="component" value="Unassembled WGS sequence"/>
</dbReference>
<evidence type="ECO:0000313" key="1">
    <source>
        <dbReference type="EMBL" id="MDO1446713.1"/>
    </source>
</evidence>